<evidence type="ECO:0000313" key="2">
    <source>
        <dbReference type="Proteomes" id="UP000219329"/>
    </source>
</evidence>
<protein>
    <submittedName>
        <fullName evidence="1">Uncharacterized protein</fullName>
    </submittedName>
</protein>
<dbReference type="Proteomes" id="UP000219329">
    <property type="component" value="Unassembled WGS sequence"/>
</dbReference>
<name>A0A2A5WF32_9GAMM</name>
<organism evidence="1 2">
    <name type="scientific">OM182 bacterium MED-G28</name>
    <dbReference type="NCBI Taxonomy" id="1986256"/>
    <lineage>
        <taxon>Bacteria</taxon>
        <taxon>Pseudomonadati</taxon>
        <taxon>Pseudomonadota</taxon>
        <taxon>Gammaproteobacteria</taxon>
        <taxon>OMG group</taxon>
        <taxon>OM182 clade</taxon>
    </lineage>
</organism>
<dbReference type="AlphaFoldDB" id="A0A2A5WF32"/>
<dbReference type="EMBL" id="NTJZ01000002">
    <property type="protein sequence ID" value="PDH35032.1"/>
    <property type="molecule type" value="Genomic_DNA"/>
</dbReference>
<reference evidence="1 2" key="1">
    <citation type="submission" date="2017-08" db="EMBL/GenBank/DDBJ databases">
        <title>Fine stratification of microbial communities through a metagenomic profile of the photic zone.</title>
        <authorList>
            <person name="Haro-Moreno J.M."/>
            <person name="Lopez-Perez M."/>
            <person name="De La Torre J."/>
            <person name="Picazo A."/>
            <person name="Camacho A."/>
            <person name="Rodriguez-Valera F."/>
        </authorList>
    </citation>
    <scope>NUCLEOTIDE SEQUENCE [LARGE SCALE GENOMIC DNA]</scope>
    <source>
        <strain evidence="1">MED-G28</strain>
    </source>
</reference>
<accession>A0A2A5WF32</accession>
<sequence>MLFRRFNIPLILLFAFVYSSSGIATTILGMDIDKLVKDAEFVFEGEVILHETRQDSNSGIVNTYVTFKINDVLKGDYSSDLIELKFAGGTFNNQVVEVSGLVIPKDGEQGVYFVESTSRNLLNPLLGWSQGHFLIQEVLGERRMRTIDQKPVIQIQAVSSIPPSIKKPQALIEGNGDVAAGVNVDISELPTERGLTVDEFKDSILELIEN</sequence>
<evidence type="ECO:0000313" key="1">
    <source>
        <dbReference type="EMBL" id="PDH35032.1"/>
    </source>
</evidence>
<proteinExistence type="predicted"/>
<comment type="caution">
    <text evidence="1">The sequence shown here is derived from an EMBL/GenBank/DDBJ whole genome shotgun (WGS) entry which is preliminary data.</text>
</comment>
<gene>
    <name evidence="1" type="ORF">CNF02_03110</name>
</gene>